<proteinExistence type="predicted"/>
<dbReference type="Proteomes" id="UP000326877">
    <property type="component" value="Unassembled WGS sequence"/>
</dbReference>
<keyword evidence="1" id="KW-0732">Signal</keyword>
<evidence type="ECO:0000313" key="2">
    <source>
        <dbReference type="EMBL" id="KAE8389796.1"/>
    </source>
</evidence>
<name>A0A5N7C6P6_PETAA</name>
<organism evidence="2">
    <name type="scientific">Petromyces alliaceus</name>
    <name type="common">Aspergillus alliaceus</name>
    <dbReference type="NCBI Taxonomy" id="209559"/>
    <lineage>
        <taxon>Eukaryota</taxon>
        <taxon>Fungi</taxon>
        <taxon>Dikarya</taxon>
        <taxon>Ascomycota</taxon>
        <taxon>Pezizomycotina</taxon>
        <taxon>Eurotiomycetes</taxon>
        <taxon>Eurotiomycetidae</taxon>
        <taxon>Eurotiales</taxon>
        <taxon>Aspergillaceae</taxon>
        <taxon>Aspergillus</taxon>
        <taxon>Aspergillus subgen. Circumdati</taxon>
    </lineage>
</organism>
<feature type="chain" id="PRO_5024986327" evidence="1">
    <location>
        <begin position="23"/>
        <end position="75"/>
    </location>
</feature>
<feature type="signal peptide" evidence="1">
    <location>
        <begin position="1"/>
        <end position="22"/>
    </location>
</feature>
<accession>A0A5N7C6P6</accession>
<sequence>MSCLVMMSRMILIFSGISIGIAAKRDHYISTESYWTENGGEVNDNFSMNMAGMGRLGPVSPVSATASGASPSAFT</sequence>
<evidence type="ECO:0000256" key="1">
    <source>
        <dbReference type="SAM" id="SignalP"/>
    </source>
</evidence>
<dbReference type="AlphaFoldDB" id="A0A5N7C6P6"/>
<protein>
    <submittedName>
        <fullName evidence="2">Uncharacterized protein</fullName>
    </submittedName>
</protein>
<gene>
    <name evidence="2" type="ORF">BDV23DRAFT_156514</name>
</gene>
<dbReference type="EMBL" id="ML735261">
    <property type="protein sequence ID" value="KAE8389796.1"/>
    <property type="molecule type" value="Genomic_DNA"/>
</dbReference>
<reference evidence="2" key="1">
    <citation type="submission" date="2019-04" db="EMBL/GenBank/DDBJ databases">
        <title>Friends and foes A comparative genomics studyof 23 Aspergillus species from section Flavi.</title>
        <authorList>
            <consortium name="DOE Joint Genome Institute"/>
            <person name="Kjaerbolling I."/>
            <person name="Vesth T."/>
            <person name="Frisvad J.C."/>
            <person name="Nybo J.L."/>
            <person name="Theobald S."/>
            <person name="Kildgaard S."/>
            <person name="Isbrandt T."/>
            <person name="Kuo A."/>
            <person name="Sato A."/>
            <person name="Lyhne E.K."/>
            <person name="Kogle M.E."/>
            <person name="Wiebenga A."/>
            <person name="Kun R.S."/>
            <person name="Lubbers R.J."/>
            <person name="Makela M.R."/>
            <person name="Barry K."/>
            <person name="Chovatia M."/>
            <person name="Clum A."/>
            <person name="Daum C."/>
            <person name="Haridas S."/>
            <person name="He G."/>
            <person name="LaButti K."/>
            <person name="Lipzen A."/>
            <person name="Mondo S."/>
            <person name="Riley R."/>
            <person name="Salamov A."/>
            <person name="Simmons B.A."/>
            <person name="Magnuson J.K."/>
            <person name="Henrissat B."/>
            <person name="Mortensen U.H."/>
            <person name="Larsen T.O."/>
            <person name="Devries R.P."/>
            <person name="Grigoriev I.V."/>
            <person name="Machida M."/>
            <person name="Baker S.E."/>
            <person name="Andersen M.R."/>
        </authorList>
    </citation>
    <scope>NUCLEOTIDE SEQUENCE [LARGE SCALE GENOMIC DNA]</scope>
    <source>
        <strain evidence="2">IBT 14317</strain>
    </source>
</reference>